<organism evidence="2 3">
    <name type="scientific">Corallincola platygyrae</name>
    <dbReference type="NCBI Taxonomy" id="1193278"/>
    <lineage>
        <taxon>Bacteria</taxon>
        <taxon>Pseudomonadati</taxon>
        <taxon>Pseudomonadota</taxon>
        <taxon>Gammaproteobacteria</taxon>
        <taxon>Alteromonadales</taxon>
        <taxon>Psychromonadaceae</taxon>
        <taxon>Corallincola</taxon>
    </lineage>
</organism>
<sequence length="218" mass="23433">MKLSLISGLFGLVALTATSAASALVIDTTETWNGSYRVGSFGESNTATYGQTFTLGQTAGLTDFTFFVGDKVDPGYVDFEAYVYAWDGVKATGDALFMSSPYTTTDNQGLGGFEQFTIDTGVLSLDAGEYVAFFSASNLFDGVQSTAYFGNVDGKTYTEGSFVFMNNGSDFDRLTQDSWTAWNRDLAFTMNFVSVPEPLPIALLGLGLVGLFGSRRKI</sequence>
<evidence type="ECO:0000313" key="2">
    <source>
        <dbReference type="EMBL" id="MFD2097478.1"/>
    </source>
</evidence>
<protein>
    <submittedName>
        <fullName evidence="2">PEP-CTERM sorting domain-containing protein</fullName>
    </submittedName>
</protein>
<evidence type="ECO:0000313" key="3">
    <source>
        <dbReference type="Proteomes" id="UP001597380"/>
    </source>
</evidence>
<dbReference type="InterPro" id="IPR013424">
    <property type="entry name" value="Ice-binding_C"/>
</dbReference>
<dbReference type="RefSeq" id="WP_345340640.1">
    <property type="nucleotide sequence ID" value="NZ_BAABLI010000015.1"/>
</dbReference>
<keyword evidence="1" id="KW-0732">Signal</keyword>
<proteinExistence type="predicted"/>
<name>A0ABW4XSL7_9GAMM</name>
<reference evidence="3" key="1">
    <citation type="journal article" date="2019" name="Int. J. Syst. Evol. Microbiol.">
        <title>The Global Catalogue of Microorganisms (GCM) 10K type strain sequencing project: providing services to taxonomists for standard genome sequencing and annotation.</title>
        <authorList>
            <consortium name="The Broad Institute Genomics Platform"/>
            <consortium name="The Broad Institute Genome Sequencing Center for Infectious Disease"/>
            <person name="Wu L."/>
            <person name="Ma J."/>
        </authorList>
    </citation>
    <scope>NUCLEOTIDE SEQUENCE [LARGE SCALE GENOMIC DNA]</scope>
    <source>
        <strain evidence="3">CGMCC 1.10992</strain>
    </source>
</reference>
<gene>
    <name evidence="2" type="ORF">ACFSJ3_15880</name>
</gene>
<accession>A0ABW4XSL7</accession>
<evidence type="ECO:0000256" key="1">
    <source>
        <dbReference type="SAM" id="SignalP"/>
    </source>
</evidence>
<dbReference type="EMBL" id="JBHUHT010000017">
    <property type="protein sequence ID" value="MFD2097478.1"/>
    <property type="molecule type" value="Genomic_DNA"/>
</dbReference>
<dbReference type="NCBIfam" id="TIGR02595">
    <property type="entry name" value="PEP_CTERM"/>
    <property type="match status" value="1"/>
</dbReference>
<feature type="chain" id="PRO_5046165631" evidence="1">
    <location>
        <begin position="24"/>
        <end position="218"/>
    </location>
</feature>
<feature type="signal peptide" evidence="1">
    <location>
        <begin position="1"/>
        <end position="23"/>
    </location>
</feature>
<comment type="caution">
    <text evidence="2">The sequence shown here is derived from an EMBL/GenBank/DDBJ whole genome shotgun (WGS) entry which is preliminary data.</text>
</comment>
<keyword evidence="3" id="KW-1185">Reference proteome</keyword>
<dbReference type="Proteomes" id="UP001597380">
    <property type="component" value="Unassembled WGS sequence"/>
</dbReference>